<keyword evidence="3 8" id="KW-0812">Transmembrane</keyword>
<evidence type="ECO:0000256" key="5">
    <source>
        <dbReference type="ARBA" id="ARBA00022989"/>
    </source>
</evidence>
<name>A0A1R3J4W7_9ROSI</name>
<proteinExistence type="inferred from homology"/>
<gene>
    <name evidence="11" type="ORF">COLO4_19541</name>
</gene>
<comment type="caution">
    <text evidence="11">The sequence shown here is derived from an EMBL/GenBank/DDBJ whole genome shotgun (WGS) entry which is preliminary data.</text>
</comment>
<dbReference type="Pfam" id="PF13839">
    <property type="entry name" value="PC-Esterase"/>
    <property type="match status" value="1"/>
</dbReference>
<dbReference type="PANTHER" id="PTHR32285">
    <property type="entry name" value="PROTEIN TRICHOME BIREFRINGENCE-LIKE 9-RELATED"/>
    <property type="match status" value="1"/>
</dbReference>
<evidence type="ECO:0000256" key="1">
    <source>
        <dbReference type="ARBA" id="ARBA00004167"/>
    </source>
</evidence>
<feature type="compositionally biased region" description="Low complexity" evidence="7">
    <location>
        <begin position="63"/>
        <end position="83"/>
    </location>
</feature>
<feature type="transmembrane region" description="Helical" evidence="8">
    <location>
        <begin position="20"/>
        <end position="38"/>
    </location>
</feature>
<keyword evidence="12" id="KW-1185">Reference proteome</keyword>
<dbReference type="PANTHER" id="PTHR32285:SF57">
    <property type="entry name" value="XYLOGLUCAN O-ACETYLTRANSFERASE 1"/>
    <property type="match status" value="1"/>
</dbReference>
<feature type="region of interest" description="Disordered" evidence="7">
    <location>
        <begin position="63"/>
        <end position="87"/>
    </location>
</feature>
<evidence type="ECO:0000256" key="3">
    <source>
        <dbReference type="ARBA" id="ARBA00022692"/>
    </source>
</evidence>
<comment type="subcellular location">
    <subcellularLocation>
        <location evidence="1">Membrane</location>
        <topology evidence="1">Single-pass membrane protein</topology>
    </subcellularLocation>
</comment>
<dbReference type="GO" id="GO:0016413">
    <property type="term" value="F:O-acetyltransferase activity"/>
    <property type="evidence" value="ECO:0007669"/>
    <property type="project" value="InterPro"/>
</dbReference>
<evidence type="ECO:0000313" key="12">
    <source>
        <dbReference type="Proteomes" id="UP000187203"/>
    </source>
</evidence>
<dbReference type="InterPro" id="IPR029962">
    <property type="entry name" value="TBL"/>
</dbReference>
<dbReference type="AlphaFoldDB" id="A0A1R3J4W7"/>
<evidence type="ECO:0000256" key="8">
    <source>
        <dbReference type="SAM" id="Phobius"/>
    </source>
</evidence>
<dbReference type="GO" id="GO:0016020">
    <property type="term" value="C:membrane"/>
    <property type="evidence" value="ECO:0007669"/>
    <property type="project" value="UniProtKB-SubCell"/>
</dbReference>
<keyword evidence="6 8" id="KW-0472">Membrane</keyword>
<evidence type="ECO:0000256" key="6">
    <source>
        <dbReference type="ARBA" id="ARBA00023136"/>
    </source>
</evidence>
<reference evidence="12" key="1">
    <citation type="submission" date="2013-09" db="EMBL/GenBank/DDBJ databases">
        <title>Corchorus olitorius genome sequencing.</title>
        <authorList>
            <person name="Alam M."/>
            <person name="Haque M.S."/>
            <person name="Islam M.S."/>
            <person name="Emdad E.M."/>
            <person name="Islam M.M."/>
            <person name="Ahmed B."/>
            <person name="Halim A."/>
            <person name="Hossen Q.M.M."/>
            <person name="Hossain M.Z."/>
            <person name="Ahmed R."/>
            <person name="Khan M.M."/>
            <person name="Islam R."/>
            <person name="Rashid M.M."/>
            <person name="Khan S.A."/>
            <person name="Rahman M.S."/>
            <person name="Alam M."/>
            <person name="Yahiya A.S."/>
            <person name="Khan M.S."/>
            <person name="Azam M.S."/>
            <person name="Haque T."/>
            <person name="Lashkar M.Z.H."/>
            <person name="Akhand A.I."/>
            <person name="Morshed G."/>
            <person name="Roy S."/>
            <person name="Uddin K.S."/>
            <person name="Rabeya T."/>
            <person name="Hossain A.S."/>
            <person name="Chowdhury A."/>
            <person name="Snigdha A.R."/>
            <person name="Mortoza M.S."/>
            <person name="Matin S.A."/>
            <person name="Hoque S.M.E."/>
            <person name="Islam M.K."/>
            <person name="Roy D.K."/>
            <person name="Haider R."/>
            <person name="Moosa M.M."/>
            <person name="Elias S.M."/>
            <person name="Hasan A.M."/>
            <person name="Jahan S."/>
            <person name="Shafiuddin M."/>
            <person name="Mahmood N."/>
            <person name="Shommy N.S."/>
        </authorList>
    </citation>
    <scope>NUCLEOTIDE SEQUENCE [LARGE SCALE GENOMIC DNA]</scope>
    <source>
        <strain evidence="12">cv. O-4</strain>
    </source>
</reference>
<evidence type="ECO:0000313" key="11">
    <source>
        <dbReference type="EMBL" id="OMO89877.1"/>
    </source>
</evidence>
<dbReference type="InterPro" id="IPR026057">
    <property type="entry name" value="TBL_C"/>
</dbReference>
<dbReference type="GO" id="GO:0005794">
    <property type="term" value="C:Golgi apparatus"/>
    <property type="evidence" value="ECO:0007669"/>
    <property type="project" value="TreeGrafter"/>
</dbReference>
<evidence type="ECO:0000256" key="7">
    <source>
        <dbReference type="SAM" id="MobiDB-lite"/>
    </source>
</evidence>
<dbReference type="OrthoDB" id="630188at2759"/>
<organism evidence="11 12">
    <name type="scientific">Corchorus olitorius</name>
    <dbReference type="NCBI Taxonomy" id="93759"/>
    <lineage>
        <taxon>Eukaryota</taxon>
        <taxon>Viridiplantae</taxon>
        <taxon>Streptophyta</taxon>
        <taxon>Embryophyta</taxon>
        <taxon>Tracheophyta</taxon>
        <taxon>Spermatophyta</taxon>
        <taxon>Magnoliopsida</taxon>
        <taxon>eudicotyledons</taxon>
        <taxon>Gunneridae</taxon>
        <taxon>Pentapetalae</taxon>
        <taxon>rosids</taxon>
        <taxon>malvids</taxon>
        <taxon>Malvales</taxon>
        <taxon>Malvaceae</taxon>
        <taxon>Grewioideae</taxon>
        <taxon>Apeibeae</taxon>
        <taxon>Corchorus</taxon>
    </lineage>
</organism>
<dbReference type="Pfam" id="PF14416">
    <property type="entry name" value="PMR5N"/>
    <property type="match status" value="1"/>
</dbReference>
<feature type="domain" description="Trichome birefringence-like N-terminal" evidence="10">
    <location>
        <begin position="95"/>
        <end position="147"/>
    </location>
</feature>
<comment type="similarity">
    <text evidence="2">Belongs to the PC-esterase family. TBL subfamily.</text>
</comment>
<keyword evidence="4" id="KW-0735">Signal-anchor</keyword>
<evidence type="ECO:0000256" key="2">
    <source>
        <dbReference type="ARBA" id="ARBA00007727"/>
    </source>
</evidence>
<evidence type="ECO:0000259" key="10">
    <source>
        <dbReference type="Pfam" id="PF14416"/>
    </source>
</evidence>
<feature type="domain" description="Trichome birefringence-like C-terminal" evidence="9">
    <location>
        <begin position="148"/>
        <end position="439"/>
    </location>
</feature>
<dbReference type="EMBL" id="AWUE01016650">
    <property type="protein sequence ID" value="OMO89877.1"/>
    <property type="molecule type" value="Genomic_DNA"/>
</dbReference>
<evidence type="ECO:0000256" key="4">
    <source>
        <dbReference type="ARBA" id="ARBA00022968"/>
    </source>
</evidence>
<dbReference type="STRING" id="93759.A0A1R3J4W7"/>
<keyword evidence="5 8" id="KW-1133">Transmembrane helix</keyword>
<protein>
    <submittedName>
        <fullName evidence="11">Uncharacterized protein</fullName>
    </submittedName>
</protein>
<evidence type="ECO:0000259" key="9">
    <source>
        <dbReference type="Pfam" id="PF13839"/>
    </source>
</evidence>
<sequence length="453" mass="51215">MGVTSPLKGQSYSHSLPRKFLPYVLYAILPIALFRLYFHPLPLPQISTTDQLSPNNRIVLTVSSSSSSSSSSSFSSPPVTSSLSKEEEIAGEKAPCDYTNGSWVHDKMGPLYNGTTCGTIKDGQNCISHGRPDFGYLYWRWQPSQCKLPRFDPNTFLNLLRNKHLAFVGDSMARNQLESLLCMLATASLPKLVYTNGEDNKFRRWHFASHNTTISVYWSPFLVRGVEKSNTGPDHNELFVDNVDERWGGDLDRIDMIVLSIGHWFLHPAVFYEGNSVLGCHYCVGLNHTEIGFYDVMRKAVKTALKTITERKGGRGNGIDVFLTSFSPSHFEGEWDKAGACPKTKPYKEGEKKLEGMDAEMRAVEVEEMEAAKVNAKQFGKMRLELLDVTKLSLMRPDGHPGPYMYPNPFANGVQERVQNDCVHWCLPGPIDTWNQIFLDVIRRWSMKSRRQE</sequence>
<dbReference type="InterPro" id="IPR025846">
    <property type="entry name" value="TBL_N"/>
</dbReference>
<dbReference type="Proteomes" id="UP000187203">
    <property type="component" value="Unassembled WGS sequence"/>
</dbReference>
<accession>A0A1R3J4W7</accession>